<dbReference type="EMBL" id="JAIQCV010000004">
    <property type="protein sequence ID" value="KAH1106818.1"/>
    <property type="molecule type" value="Genomic_DNA"/>
</dbReference>
<evidence type="ECO:0000313" key="1">
    <source>
        <dbReference type="EMBL" id="KAH1106818.1"/>
    </source>
</evidence>
<comment type="caution">
    <text evidence="1">The sequence shown here is derived from an EMBL/GenBank/DDBJ whole genome shotgun (WGS) entry which is preliminary data.</text>
</comment>
<accession>A0A9D3W2M7</accession>
<dbReference type="Proteomes" id="UP000828251">
    <property type="component" value="Unassembled WGS sequence"/>
</dbReference>
<proteinExistence type="predicted"/>
<dbReference type="AlphaFoldDB" id="A0A9D3W2M7"/>
<evidence type="ECO:0000313" key="2">
    <source>
        <dbReference type="Proteomes" id="UP000828251"/>
    </source>
</evidence>
<keyword evidence="2" id="KW-1185">Reference proteome</keyword>
<gene>
    <name evidence="1" type="ORF">J1N35_010586</name>
</gene>
<sequence>MYPTYRLWARSSLERKPLLISKHMSCICMIFDSETIDFEAMNFYQNLYGEDPRHMRNLPPSRLLKLDSCDIEFLGKFVTDDEIKIALFDMVLIKAPSSDGFHVLFFQKQWDTVGVAICERVKMVFNGGVIDAELNNTLIVLIPKVIWNEVPTSKFRPVKGIQLEIFLCYVWNH</sequence>
<organism evidence="1 2">
    <name type="scientific">Gossypium stocksii</name>
    <dbReference type="NCBI Taxonomy" id="47602"/>
    <lineage>
        <taxon>Eukaryota</taxon>
        <taxon>Viridiplantae</taxon>
        <taxon>Streptophyta</taxon>
        <taxon>Embryophyta</taxon>
        <taxon>Tracheophyta</taxon>
        <taxon>Spermatophyta</taxon>
        <taxon>Magnoliopsida</taxon>
        <taxon>eudicotyledons</taxon>
        <taxon>Gunneridae</taxon>
        <taxon>Pentapetalae</taxon>
        <taxon>rosids</taxon>
        <taxon>malvids</taxon>
        <taxon>Malvales</taxon>
        <taxon>Malvaceae</taxon>
        <taxon>Malvoideae</taxon>
        <taxon>Gossypium</taxon>
    </lineage>
</organism>
<protein>
    <submittedName>
        <fullName evidence="1">Uncharacterized protein</fullName>
    </submittedName>
</protein>
<reference evidence="1 2" key="1">
    <citation type="journal article" date="2021" name="Plant Biotechnol. J.">
        <title>Multi-omics assisted identification of the key and species-specific regulatory components of drought-tolerant mechanisms in Gossypium stocksii.</title>
        <authorList>
            <person name="Yu D."/>
            <person name="Ke L."/>
            <person name="Zhang D."/>
            <person name="Wu Y."/>
            <person name="Sun Y."/>
            <person name="Mei J."/>
            <person name="Sun J."/>
            <person name="Sun Y."/>
        </authorList>
    </citation>
    <scope>NUCLEOTIDE SEQUENCE [LARGE SCALE GENOMIC DNA]</scope>
    <source>
        <strain evidence="2">cv. E1</strain>
        <tissue evidence="1">Leaf</tissue>
    </source>
</reference>
<name>A0A9D3W2M7_9ROSI</name>